<dbReference type="PANTHER" id="PTHR48098">
    <property type="entry name" value="ENTEROCHELIN ESTERASE-RELATED"/>
    <property type="match status" value="1"/>
</dbReference>
<dbReference type="InterPro" id="IPR000801">
    <property type="entry name" value="Esterase-like"/>
</dbReference>
<dbReference type="PANTHER" id="PTHR48098:SF6">
    <property type="entry name" value="FERRI-BACILLIBACTIN ESTERASE BESA"/>
    <property type="match status" value="1"/>
</dbReference>
<reference evidence="1" key="1">
    <citation type="submission" date="2022-04" db="EMBL/GenBank/DDBJ databases">
        <title>Mucilaginibacter sp. RS28 isolated from freshwater.</title>
        <authorList>
            <person name="Ko S.-R."/>
        </authorList>
    </citation>
    <scope>NUCLEOTIDE SEQUENCE</scope>
    <source>
        <strain evidence="1">RS28</strain>
    </source>
</reference>
<accession>A0A9X1X6T3</accession>
<dbReference type="Pfam" id="PF00756">
    <property type="entry name" value="Esterase"/>
    <property type="match status" value="1"/>
</dbReference>
<dbReference type="RefSeq" id="WP_245130609.1">
    <property type="nucleotide sequence ID" value="NZ_JALJEJ010000006.1"/>
</dbReference>
<evidence type="ECO:0000313" key="1">
    <source>
        <dbReference type="EMBL" id="MCJ8210748.1"/>
    </source>
</evidence>
<keyword evidence="2" id="KW-1185">Reference proteome</keyword>
<dbReference type="EMBL" id="JALJEJ010000006">
    <property type="protein sequence ID" value="MCJ8210748.1"/>
    <property type="molecule type" value="Genomic_DNA"/>
</dbReference>
<dbReference type="SUPFAM" id="SSF53474">
    <property type="entry name" value="alpha/beta-Hydrolases"/>
    <property type="match status" value="1"/>
</dbReference>
<sequence length="271" mass="30462">MMYPTCAVDMPYIQTTLTIPSTELDRDVTVTLLLPELINQAEPLSLLLLNDGQDAENLLLKQSLERLNSNGQIKQLAVAALHAGEERIQEYGTASQVDYLQRGSKAKAYTGFIVDELLPALKDELQYKGFDTVAFAGFSLGGLSALDISWNHPEIFDKVGVFSGSLWWRAKGLADGYTDNDRVMHQIIRNTEGKPELQFFFQTGTLDETADRNQNGIIDSIDDTVDLMIELENKGYHRPEDITYVEVVGGKHNTETWARVLPKFICWAFKR</sequence>
<comment type="caution">
    <text evidence="1">The sequence shown here is derived from an EMBL/GenBank/DDBJ whole genome shotgun (WGS) entry which is preliminary data.</text>
</comment>
<dbReference type="AlphaFoldDB" id="A0A9X1X6T3"/>
<protein>
    <submittedName>
        <fullName evidence="1">Esterase family protein</fullName>
    </submittedName>
</protein>
<name>A0A9X1X6T3_9SPHI</name>
<evidence type="ECO:0000313" key="2">
    <source>
        <dbReference type="Proteomes" id="UP001139450"/>
    </source>
</evidence>
<dbReference type="Gene3D" id="3.40.50.1820">
    <property type="entry name" value="alpha/beta hydrolase"/>
    <property type="match status" value="1"/>
</dbReference>
<proteinExistence type="predicted"/>
<dbReference type="Proteomes" id="UP001139450">
    <property type="component" value="Unassembled WGS sequence"/>
</dbReference>
<dbReference type="InterPro" id="IPR029058">
    <property type="entry name" value="AB_hydrolase_fold"/>
</dbReference>
<dbReference type="InterPro" id="IPR050583">
    <property type="entry name" value="Mycobacterial_A85_antigen"/>
</dbReference>
<gene>
    <name evidence="1" type="ORF">MUY27_13605</name>
</gene>
<organism evidence="1 2">
    <name type="scientific">Mucilaginibacter straminoryzae</name>
    <dbReference type="NCBI Taxonomy" id="2932774"/>
    <lineage>
        <taxon>Bacteria</taxon>
        <taxon>Pseudomonadati</taxon>
        <taxon>Bacteroidota</taxon>
        <taxon>Sphingobacteriia</taxon>
        <taxon>Sphingobacteriales</taxon>
        <taxon>Sphingobacteriaceae</taxon>
        <taxon>Mucilaginibacter</taxon>
    </lineage>
</organism>